<comment type="caution">
    <text evidence="2">The sequence shown here is derived from an EMBL/GenBank/DDBJ whole genome shotgun (WGS) entry which is preliminary data.</text>
</comment>
<dbReference type="EMBL" id="LCBB01000003">
    <property type="protein sequence ID" value="KKS03302.1"/>
    <property type="molecule type" value="Genomic_DNA"/>
</dbReference>
<evidence type="ECO:0000313" key="3">
    <source>
        <dbReference type="Proteomes" id="UP000033947"/>
    </source>
</evidence>
<name>A0A0G0VUE0_UNCKA</name>
<sequence>MSGQKTYSKTNILKNNEGQALLFVVVALTISTVIGVSVATRTLSVTKRVAQTDTQTKVYYAAEAGIERFVNLSTPDLKALAAVGGNTADNCAKAKAVTAPNNFCSFTLGSTTTVETSTLVKVQEITYNETSPSPHYSVKSKNGIFSSVSLSGYTGNQVTICWKDKAVEHTAVYYTLWGPTNFISKAVINPTSIAGGDPLSFTTTNALDAVTSGNSIYSSCHTVLTPIASNPYFLNVMPLGGDATIGIFPGTQPIPPQGFLITSKASLNTTSTLQQQVVKVIEATRTYNHVPGFYDAALYVQDDIIAP</sequence>
<accession>A0A0G0VUE0</accession>
<dbReference type="PATRIC" id="fig|1619123.3.peg.261"/>
<evidence type="ECO:0008006" key="4">
    <source>
        <dbReference type="Google" id="ProtNLM"/>
    </source>
</evidence>
<feature type="transmembrane region" description="Helical" evidence="1">
    <location>
        <begin position="20"/>
        <end position="39"/>
    </location>
</feature>
<dbReference type="AlphaFoldDB" id="A0A0G0VUE0"/>
<organism evidence="2 3">
    <name type="scientific">candidate division WWE3 bacterium GW2011_GWC2_41_23</name>
    <dbReference type="NCBI Taxonomy" id="1619123"/>
    <lineage>
        <taxon>Bacteria</taxon>
        <taxon>Katanobacteria</taxon>
    </lineage>
</organism>
<protein>
    <recommendedName>
        <fullName evidence="4">Type 4 fimbrial biogenesis protein PilX N-terminal domain-containing protein</fullName>
    </recommendedName>
</protein>
<reference evidence="2 3" key="1">
    <citation type="journal article" date="2015" name="Nature">
        <title>rRNA introns, odd ribosomes, and small enigmatic genomes across a large radiation of phyla.</title>
        <authorList>
            <person name="Brown C.T."/>
            <person name="Hug L.A."/>
            <person name="Thomas B.C."/>
            <person name="Sharon I."/>
            <person name="Castelle C.J."/>
            <person name="Singh A."/>
            <person name="Wilkins M.J."/>
            <person name="Williams K.H."/>
            <person name="Banfield J.F."/>
        </authorList>
    </citation>
    <scope>NUCLEOTIDE SEQUENCE [LARGE SCALE GENOMIC DNA]</scope>
</reference>
<dbReference type="Proteomes" id="UP000033947">
    <property type="component" value="Unassembled WGS sequence"/>
</dbReference>
<evidence type="ECO:0000256" key="1">
    <source>
        <dbReference type="SAM" id="Phobius"/>
    </source>
</evidence>
<keyword evidence="1" id="KW-0812">Transmembrane</keyword>
<evidence type="ECO:0000313" key="2">
    <source>
        <dbReference type="EMBL" id="KKS03302.1"/>
    </source>
</evidence>
<keyword evidence="1" id="KW-0472">Membrane</keyword>
<gene>
    <name evidence="2" type="ORF">UU55_C0003G0016</name>
</gene>
<keyword evidence="1" id="KW-1133">Transmembrane helix</keyword>
<proteinExistence type="predicted"/>